<name>A0A8S5VEM8_9CAUD</name>
<sequence>MKRYRCIKPFYVDKYDEHGFLIENSGTVIEKGKIYELDESGCTIIGGEVHLDAVDDGSWLEITNDDLEEYFDLLEVE</sequence>
<organism evidence="1">
    <name type="scientific">Siphoviridae sp. ctuy39</name>
    <dbReference type="NCBI Taxonomy" id="2825719"/>
    <lineage>
        <taxon>Viruses</taxon>
        <taxon>Duplodnaviria</taxon>
        <taxon>Heunggongvirae</taxon>
        <taxon>Uroviricota</taxon>
        <taxon>Caudoviricetes</taxon>
    </lineage>
</organism>
<accession>A0A8S5VEM8</accession>
<protein>
    <submittedName>
        <fullName evidence="1">Uncharacterized protein</fullName>
    </submittedName>
</protein>
<dbReference type="EMBL" id="BK016249">
    <property type="protein sequence ID" value="DAG05087.1"/>
    <property type="molecule type" value="Genomic_DNA"/>
</dbReference>
<reference evidence="1" key="1">
    <citation type="journal article" date="2021" name="Proc. Natl. Acad. Sci. U.S.A.">
        <title>A Catalog of Tens of Thousands of Viruses from Human Metagenomes Reveals Hidden Associations with Chronic Diseases.</title>
        <authorList>
            <person name="Tisza M.J."/>
            <person name="Buck C.B."/>
        </authorList>
    </citation>
    <scope>NUCLEOTIDE SEQUENCE</scope>
    <source>
        <strain evidence="1">Ctuy39</strain>
    </source>
</reference>
<evidence type="ECO:0000313" key="1">
    <source>
        <dbReference type="EMBL" id="DAG05087.1"/>
    </source>
</evidence>
<proteinExistence type="predicted"/>